<dbReference type="Proteomes" id="UP000441585">
    <property type="component" value="Unassembled WGS sequence"/>
</dbReference>
<evidence type="ECO:0000256" key="1">
    <source>
        <dbReference type="SAM" id="Phobius"/>
    </source>
</evidence>
<keyword evidence="1" id="KW-0472">Membrane</keyword>
<reference evidence="2 3" key="1">
    <citation type="submission" date="2019-11" db="EMBL/GenBank/DDBJ databases">
        <title>Bacillus idriensis genome.</title>
        <authorList>
            <person name="Konopka E.N."/>
            <person name="Newman J.D."/>
        </authorList>
    </citation>
    <scope>NUCLEOTIDE SEQUENCE [LARGE SCALE GENOMIC DNA]</scope>
    <source>
        <strain evidence="2 3">DSM 19097</strain>
    </source>
</reference>
<proteinExistence type="predicted"/>
<keyword evidence="3" id="KW-1185">Reference proteome</keyword>
<feature type="transmembrane region" description="Helical" evidence="1">
    <location>
        <begin position="5"/>
        <end position="21"/>
    </location>
</feature>
<evidence type="ECO:0000313" key="3">
    <source>
        <dbReference type="Proteomes" id="UP000441585"/>
    </source>
</evidence>
<organism evidence="2 3">
    <name type="scientific">Metabacillus idriensis</name>
    <dbReference type="NCBI Taxonomy" id="324768"/>
    <lineage>
        <taxon>Bacteria</taxon>
        <taxon>Bacillati</taxon>
        <taxon>Bacillota</taxon>
        <taxon>Bacilli</taxon>
        <taxon>Bacillales</taxon>
        <taxon>Bacillaceae</taxon>
        <taxon>Metabacillus</taxon>
    </lineage>
</organism>
<name>A0A6I2MGS7_9BACI</name>
<dbReference type="AlphaFoldDB" id="A0A6I2MGS7"/>
<sequence length="55" mass="6371">MKPLFFIIIGLIFLLQIPLWFNIVSDWLMAAVAVIGLSIIFLSKWLSRKSGYEEK</sequence>
<dbReference type="EMBL" id="WKKF01000021">
    <property type="protein sequence ID" value="MRX56999.1"/>
    <property type="molecule type" value="Genomic_DNA"/>
</dbReference>
<feature type="transmembrane region" description="Helical" evidence="1">
    <location>
        <begin position="27"/>
        <end position="46"/>
    </location>
</feature>
<keyword evidence="1" id="KW-0812">Transmembrane</keyword>
<gene>
    <name evidence="2" type="ORF">GJU41_23965</name>
</gene>
<protein>
    <submittedName>
        <fullName evidence="2">Uncharacterized protein</fullName>
    </submittedName>
</protein>
<evidence type="ECO:0000313" key="2">
    <source>
        <dbReference type="EMBL" id="MRX56999.1"/>
    </source>
</evidence>
<keyword evidence="1" id="KW-1133">Transmembrane helix</keyword>
<accession>A0A6I2MGS7</accession>
<comment type="caution">
    <text evidence="2">The sequence shown here is derived from an EMBL/GenBank/DDBJ whole genome shotgun (WGS) entry which is preliminary data.</text>
</comment>
<dbReference type="RefSeq" id="WP_154319784.1">
    <property type="nucleotide sequence ID" value="NZ_CAJFZX010000001.1"/>
</dbReference>